<accession>A0A2P7SMR1</accession>
<dbReference type="OrthoDB" id="9807941at2"/>
<name>A0A2P7SMR1_9HYPH</name>
<proteinExistence type="predicted"/>
<evidence type="ECO:0000313" key="2">
    <source>
        <dbReference type="Proteomes" id="UP000240653"/>
    </source>
</evidence>
<dbReference type="RefSeq" id="WP_106722133.1">
    <property type="nucleotide sequence ID" value="NZ_PXYL01000001.1"/>
</dbReference>
<protein>
    <submittedName>
        <fullName evidence="1">NADH-ubiquinone dehydrogenase</fullName>
    </submittedName>
</protein>
<organism evidence="1 2">
    <name type="scientific">Pseudaminobacter soli</name>
    <name type="common">ex Li et al. 2025</name>
    <dbReference type="NCBI Taxonomy" id="1295366"/>
    <lineage>
        <taxon>Bacteria</taxon>
        <taxon>Pseudomonadati</taxon>
        <taxon>Pseudomonadota</taxon>
        <taxon>Alphaproteobacteria</taxon>
        <taxon>Hyphomicrobiales</taxon>
        <taxon>Phyllobacteriaceae</taxon>
        <taxon>Pseudaminobacter</taxon>
    </lineage>
</organism>
<keyword evidence="1" id="KW-0830">Ubiquinone</keyword>
<evidence type="ECO:0000313" key="1">
    <source>
        <dbReference type="EMBL" id="PSJ63780.1"/>
    </source>
</evidence>
<keyword evidence="2" id="KW-1185">Reference proteome</keyword>
<dbReference type="AlphaFoldDB" id="A0A2P7SMR1"/>
<dbReference type="Proteomes" id="UP000240653">
    <property type="component" value="Unassembled WGS sequence"/>
</dbReference>
<sequence>MPEAERWETMNEQFATMLPKEFAGAVNLMAHPAAGAVAFSARGLGMASHAVGVWMGAVAGVAQASQRMMVTLADEEAEEADAFAVRSISPTAMARAAAKTLVADVRAVRRDVDQVADSLAEGMTRPRTIARPAEPDDLKRVAGIGLKLEQALNREGIWRLAQVAEWGEAEIVWLDEHLGLNGRIGRDDWVGQAIRLAAEETKH</sequence>
<gene>
    <name evidence="1" type="ORF">C7I85_01235</name>
</gene>
<dbReference type="EMBL" id="PXYL01000001">
    <property type="protein sequence ID" value="PSJ63780.1"/>
    <property type="molecule type" value="Genomic_DNA"/>
</dbReference>
<comment type="caution">
    <text evidence="1">The sequence shown here is derived from an EMBL/GenBank/DDBJ whole genome shotgun (WGS) entry which is preliminary data.</text>
</comment>
<reference evidence="1 2" key="1">
    <citation type="submission" date="2018-03" db="EMBL/GenBank/DDBJ databases">
        <title>The draft genome of Mesorhizobium soli JCM 19897.</title>
        <authorList>
            <person name="Li L."/>
            <person name="Liu L."/>
            <person name="Liang L."/>
            <person name="Wang T."/>
            <person name="Zhang X."/>
        </authorList>
    </citation>
    <scope>NUCLEOTIDE SEQUENCE [LARGE SCALE GENOMIC DNA]</scope>
    <source>
        <strain evidence="1 2">JCM 19897</strain>
    </source>
</reference>